<accession>A0A0G1FQ59</accession>
<dbReference type="AlphaFoldDB" id="A0A0G1FQ59"/>
<name>A0A0G1FQ59_9BACT</name>
<evidence type="ECO:0000313" key="2">
    <source>
        <dbReference type="Proteomes" id="UP000034090"/>
    </source>
</evidence>
<evidence type="ECO:0000313" key="1">
    <source>
        <dbReference type="EMBL" id="KKS97156.1"/>
    </source>
</evidence>
<sequence length="76" mass="8483">MLINVLVTAFLSAKSTAYLNIESEIKAINDRNREISENLISETALVNIQMRAEGLKMAKPHDIIYLSKKSPIAKLP</sequence>
<reference evidence="1 2" key="1">
    <citation type="journal article" date="2015" name="Nature">
        <title>rRNA introns, odd ribosomes, and small enigmatic genomes across a large radiation of phyla.</title>
        <authorList>
            <person name="Brown C.T."/>
            <person name="Hug L.A."/>
            <person name="Thomas B.C."/>
            <person name="Sharon I."/>
            <person name="Castelle C.J."/>
            <person name="Singh A."/>
            <person name="Wilkins M.J."/>
            <person name="Williams K.H."/>
            <person name="Banfield J.F."/>
        </authorList>
    </citation>
    <scope>NUCLEOTIDE SEQUENCE [LARGE SCALE GENOMIC DNA]</scope>
</reference>
<dbReference type="STRING" id="1618578.UV74_C0013G0278"/>
<dbReference type="EMBL" id="LCFQ01000013">
    <property type="protein sequence ID" value="KKS97156.1"/>
    <property type="molecule type" value="Genomic_DNA"/>
</dbReference>
<gene>
    <name evidence="1" type="ORF">UV74_C0013G0278</name>
</gene>
<proteinExistence type="predicted"/>
<organism evidence="1 2">
    <name type="scientific">Candidatus Woesebacteria bacterium GW2011_GWB1_43_14</name>
    <dbReference type="NCBI Taxonomy" id="1618578"/>
    <lineage>
        <taxon>Bacteria</taxon>
        <taxon>Candidatus Woeseibacteriota</taxon>
    </lineage>
</organism>
<dbReference type="Proteomes" id="UP000034090">
    <property type="component" value="Unassembled WGS sequence"/>
</dbReference>
<evidence type="ECO:0008006" key="3">
    <source>
        <dbReference type="Google" id="ProtNLM"/>
    </source>
</evidence>
<protein>
    <recommendedName>
        <fullName evidence="3">Cell division protein FtsL</fullName>
    </recommendedName>
</protein>
<comment type="caution">
    <text evidence="1">The sequence shown here is derived from an EMBL/GenBank/DDBJ whole genome shotgun (WGS) entry which is preliminary data.</text>
</comment>